<feature type="transmembrane region" description="Helical" evidence="1">
    <location>
        <begin position="38"/>
        <end position="58"/>
    </location>
</feature>
<keyword evidence="1" id="KW-1133">Transmembrane helix</keyword>
<feature type="transmembrane region" description="Helical" evidence="1">
    <location>
        <begin position="78"/>
        <end position="99"/>
    </location>
</feature>
<feature type="transmembrane region" description="Helical" evidence="1">
    <location>
        <begin position="111"/>
        <end position="135"/>
    </location>
</feature>
<gene>
    <name evidence="2" type="ORF">VNO77_51158</name>
</gene>
<accession>A0AAN9PEP5</accession>
<dbReference type="Proteomes" id="UP001367508">
    <property type="component" value="Unassembled WGS sequence"/>
</dbReference>
<name>A0AAN9PEP5_CANGL</name>
<dbReference type="AlphaFoldDB" id="A0AAN9PEP5"/>
<evidence type="ECO:0000256" key="1">
    <source>
        <dbReference type="SAM" id="Phobius"/>
    </source>
</evidence>
<feature type="transmembrane region" description="Helical" evidence="1">
    <location>
        <begin position="6"/>
        <end position="26"/>
    </location>
</feature>
<sequence length="178" mass="20255">MASASHFSFKFLLVTAIVVTRLWLLGSMSMQLHWDHNCGHISVFVGFPLLSFVYWIRIICGEFDELCLYIKKDLIKLVLMHGMSIVMLLMGTEIFLCLQYELCNDTIGHRFVSLVFVFLHGIQCIDNLYIISWSVTCLCFFKLCSATAGALSLSDHLCYKELLSSFPLVEKVPSPVRS</sequence>
<keyword evidence="3" id="KW-1185">Reference proteome</keyword>
<evidence type="ECO:0000313" key="2">
    <source>
        <dbReference type="EMBL" id="KAK7295893.1"/>
    </source>
</evidence>
<evidence type="ECO:0000313" key="3">
    <source>
        <dbReference type="Proteomes" id="UP001367508"/>
    </source>
</evidence>
<comment type="caution">
    <text evidence="2">The sequence shown here is derived from an EMBL/GenBank/DDBJ whole genome shotgun (WGS) entry which is preliminary data.</text>
</comment>
<proteinExistence type="predicted"/>
<protein>
    <submittedName>
        <fullName evidence="2">Uncharacterized protein</fullName>
    </submittedName>
</protein>
<keyword evidence="1" id="KW-0812">Transmembrane</keyword>
<organism evidence="2 3">
    <name type="scientific">Canavalia gladiata</name>
    <name type="common">Sword bean</name>
    <name type="synonym">Dolichos gladiatus</name>
    <dbReference type="NCBI Taxonomy" id="3824"/>
    <lineage>
        <taxon>Eukaryota</taxon>
        <taxon>Viridiplantae</taxon>
        <taxon>Streptophyta</taxon>
        <taxon>Embryophyta</taxon>
        <taxon>Tracheophyta</taxon>
        <taxon>Spermatophyta</taxon>
        <taxon>Magnoliopsida</taxon>
        <taxon>eudicotyledons</taxon>
        <taxon>Gunneridae</taxon>
        <taxon>Pentapetalae</taxon>
        <taxon>rosids</taxon>
        <taxon>fabids</taxon>
        <taxon>Fabales</taxon>
        <taxon>Fabaceae</taxon>
        <taxon>Papilionoideae</taxon>
        <taxon>50 kb inversion clade</taxon>
        <taxon>NPAAA clade</taxon>
        <taxon>indigoferoid/millettioid clade</taxon>
        <taxon>Phaseoleae</taxon>
        <taxon>Canavalia</taxon>
    </lineage>
</organism>
<dbReference type="EMBL" id="JAYMYQ010000102">
    <property type="protein sequence ID" value="KAK7295893.1"/>
    <property type="molecule type" value="Genomic_DNA"/>
</dbReference>
<reference evidence="2 3" key="1">
    <citation type="submission" date="2024-01" db="EMBL/GenBank/DDBJ databases">
        <title>The genomes of 5 underutilized Papilionoideae crops provide insights into root nodulation and disease resistanc.</title>
        <authorList>
            <person name="Jiang F."/>
        </authorList>
    </citation>
    <scope>NUCLEOTIDE SEQUENCE [LARGE SCALE GENOMIC DNA]</scope>
    <source>
        <strain evidence="2">LVBAO_FW01</strain>
        <tissue evidence="2">Leaves</tissue>
    </source>
</reference>
<keyword evidence="1" id="KW-0472">Membrane</keyword>